<dbReference type="InterPro" id="IPR036388">
    <property type="entry name" value="WH-like_DNA-bd_sf"/>
</dbReference>
<evidence type="ECO:0000313" key="3">
    <source>
        <dbReference type="Proteomes" id="UP000642070"/>
    </source>
</evidence>
<evidence type="ECO:0000259" key="1">
    <source>
        <dbReference type="Pfam" id="PF03551"/>
    </source>
</evidence>
<reference evidence="2" key="2">
    <citation type="submission" date="2020-09" db="EMBL/GenBank/DDBJ databases">
        <authorList>
            <person name="Sun Q."/>
            <person name="Ohkuma M."/>
        </authorList>
    </citation>
    <scope>NUCLEOTIDE SEQUENCE</scope>
    <source>
        <strain evidence="2">JCM 19831</strain>
    </source>
</reference>
<dbReference type="PANTHER" id="PTHR33169:SF14">
    <property type="entry name" value="TRANSCRIPTIONAL REGULATOR RV3488"/>
    <property type="match status" value="1"/>
</dbReference>
<dbReference type="Proteomes" id="UP000642070">
    <property type="component" value="Unassembled WGS sequence"/>
</dbReference>
<accession>A0A917X4U2</accession>
<comment type="caution">
    <text evidence="2">The sequence shown here is derived from an EMBL/GenBank/DDBJ whole genome shotgun (WGS) entry which is preliminary data.</text>
</comment>
<protein>
    <submittedName>
        <fullName evidence="2">PadR family transcriptional regulator</fullName>
    </submittedName>
</protein>
<dbReference type="Pfam" id="PF03551">
    <property type="entry name" value="PadR"/>
    <property type="match status" value="1"/>
</dbReference>
<name>A0A917X4U2_9ACTN</name>
<organism evidence="2 3">
    <name type="scientific">Dactylosporangium sucinum</name>
    <dbReference type="NCBI Taxonomy" id="1424081"/>
    <lineage>
        <taxon>Bacteria</taxon>
        <taxon>Bacillati</taxon>
        <taxon>Actinomycetota</taxon>
        <taxon>Actinomycetes</taxon>
        <taxon>Micromonosporales</taxon>
        <taxon>Micromonosporaceae</taxon>
        <taxon>Dactylosporangium</taxon>
    </lineage>
</organism>
<dbReference type="PANTHER" id="PTHR33169">
    <property type="entry name" value="PADR-FAMILY TRANSCRIPTIONAL REGULATOR"/>
    <property type="match status" value="1"/>
</dbReference>
<dbReference type="InterPro" id="IPR052509">
    <property type="entry name" value="Metal_resp_DNA-bind_regulator"/>
</dbReference>
<dbReference type="SUPFAM" id="SSF46785">
    <property type="entry name" value="Winged helix' DNA-binding domain"/>
    <property type="match status" value="1"/>
</dbReference>
<dbReference type="Gene3D" id="1.10.10.10">
    <property type="entry name" value="Winged helix-like DNA-binding domain superfamily/Winged helix DNA-binding domain"/>
    <property type="match status" value="1"/>
</dbReference>
<evidence type="ECO:0000313" key="2">
    <source>
        <dbReference type="EMBL" id="GGM74838.1"/>
    </source>
</evidence>
<dbReference type="EMBL" id="BMPI01000069">
    <property type="protein sequence ID" value="GGM74838.1"/>
    <property type="molecule type" value="Genomic_DNA"/>
</dbReference>
<dbReference type="AlphaFoldDB" id="A0A917X4U2"/>
<gene>
    <name evidence="2" type="ORF">GCM10007977_090510</name>
</gene>
<proteinExistence type="predicted"/>
<dbReference type="InterPro" id="IPR036390">
    <property type="entry name" value="WH_DNA-bd_sf"/>
</dbReference>
<feature type="domain" description="Transcription regulator PadR N-terminal" evidence="1">
    <location>
        <begin position="19"/>
        <end position="90"/>
    </location>
</feature>
<dbReference type="InterPro" id="IPR005149">
    <property type="entry name" value="Tscrpt_reg_PadR_N"/>
</dbReference>
<keyword evidence="3" id="KW-1185">Reference proteome</keyword>
<reference evidence="2" key="1">
    <citation type="journal article" date="2014" name="Int. J. Syst. Evol. Microbiol.">
        <title>Complete genome sequence of Corynebacterium casei LMG S-19264T (=DSM 44701T), isolated from a smear-ripened cheese.</title>
        <authorList>
            <consortium name="US DOE Joint Genome Institute (JGI-PGF)"/>
            <person name="Walter F."/>
            <person name="Albersmeier A."/>
            <person name="Kalinowski J."/>
            <person name="Ruckert C."/>
        </authorList>
    </citation>
    <scope>NUCLEOTIDE SEQUENCE</scope>
    <source>
        <strain evidence="2">JCM 19831</strain>
    </source>
</reference>
<dbReference type="RefSeq" id="WP_190256264.1">
    <property type="nucleotide sequence ID" value="NZ_BMPI01000069.1"/>
</dbReference>
<sequence length="110" mass="12613">MVSDAFDKLEQELRRGVVVLAVLSQLRELRYGYELRQSLTDKGLPIEEGTLYPLLRRLEAQGVLSSEWRTADGKPRRYYALSPEGERLFRRLTGSWRGLNEAMGNLLEAS</sequence>